<evidence type="ECO:0000313" key="3">
    <source>
        <dbReference type="Proteomes" id="UP000000310"/>
    </source>
</evidence>
<dbReference type="InterPro" id="IPR026444">
    <property type="entry name" value="Secre_tail"/>
</dbReference>
<protein>
    <recommendedName>
        <fullName evidence="4">Secretion system C-terminal sorting domain-containing protein</fullName>
    </recommendedName>
</protein>
<reference evidence="3" key="2">
    <citation type="submission" date="2011-02" db="EMBL/GenBank/DDBJ databases">
        <title>The complete genome of Pedobacter saltans DSM 12145.</title>
        <authorList>
            <consortium name="US DOE Joint Genome Institute (JGI-PGF)"/>
            <person name="Lucas S."/>
            <person name="Copeland A."/>
            <person name="Lapidus A."/>
            <person name="Bruce D."/>
            <person name="Goodwin L."/>
            <person name="Pitluck S."/>
            <person name="Kyrpides N."/>
            <person name="Mavromatis K."/>
            <person name="Pagani I."/>
            <person name="Ivanova N."/>
            <person name="Ovchinnikova G."/>
            <person name="Lu M."/>
            <person name="Detter J.C."/>
            <person name="Han C."/>
            <person name="Land M."/>
            <person name="Hauser L."/>
            <person name="Markowitz V."/>
            <person name="Cheng J.-F."/>
            <person name="Hugenholtz P."/>
            <person name="Woyke T."/>
            <person name="Wu D."/>
            <person name="Tindall B."/>
            <person name="Pomrenke H.G."/>
            <person name="Brambilla E."/>
            <person name="Klenk H.-P."/>
            <person name="Eisen J.A."/>
        </authorList>
    </citation>
    <scope>NUCLEOTIDE SEQUENCE [LARGE SCALE GENOMIC DNA]</scope>
    <source>
        <strain evidence="3">ATCC 51119 / DSM 12145 / JCM 21818 / LMG 10337 / NBRC 100064 / NCIMB 13643</strain>
    </source>
</reference>
<accession>F0S8I9</accession>
<name>F0S8I9_PSESL</name>
<evidence type="ECO:0000313" key="2">
    <source>
        <dbReference type="EMBL" id="ADY51273.1"/>
    </source>
</evidence>
<dbReference type="KEGG" id="psn:Pedsa_0697"/>
<gene>
    <name evidence="2" type="ordered locus">Pedsa_0697</name>
</gene>
<dbReference type="NCBIfam" id="TIGR04183">
    <property type="entry name" value="Por_Secre_tail"/>
    <property type="match status" value="1"/>
</dbReference>
<feature type="chain" id="PRO_5003260212" description="Secretion system C-terminal sorting domain-containing protein" evidence="1">
    <location>
        <begin position="22"/>
        <end position="506"/>
    </location>
</feature>
<organism evidence="2 3">
    <name type="scientific">Pseudopedobacter saltans (strain ATCC 51119 / DSM 12145 / JCM 21818 / CCUG 39354 / LMG 10337 / NBRC 100064 / NCIMB 13643)</name>
    <name type="common">Pedobacter saltans</name>
    <dbReference type="NCBI Taxonomy" id="762903"/>
    <lineage>
        <taxon>Bacteria</taxon>
        <taxon>Pseudomonadati</taxon>
        <taxon>Bacteroidota</taxon>
        <taxon>Sphingobacteriia</taxon>
        <taxon>Sphingobacteriales</taxon>
        <taxon>Sphingobacteriaceae</taxon>
        <taxon>Pseudopedobacter</taxon>
    </lineage>
</organism>
<evidence type="ECO:0008006" key="4">
    <source>
        <dbReference type="Google" id="ProtNLM"/>
    </source>
</evidence>
<dbReference type="OrthoDB" id="101122at2"/>
<keyword evidence="1" id="KW-0732">Signal</keyword>
<feature type="signal peptide" evidence="1">
    <location>
        <begin position="1"/>
        <end position="21"/>
    </location>
</feature>
<proteinExistence type="predicted"/>
<sequence>MERKIILTFSILGLLAMAAQSQTYWKSSLGKGDVIWEYDFTTSPQNISGYGLAEVSTSTSPTFLPSPVSGNVAITTYPRSVNATLNSPATFLLSGSCVTSSLTMTSTGGNGVVDNTGVSSFVINQIPGSTEIMSLHFNLTLGATYGNTNANWYFIIGRASHNLLGTTNTKSFEHTKKHDHDDRIYAVWRYIKSPTYPTRFAFSKMAQSPADFSDGKGKTWTSESSGNLESNTSYAIDIYCNNSSSPQQYIRNETSVSLASGQYAIYVDGSLKDTFDKNAIASSSARPLDGFAIFSRDPAKSGTEQDNSSSLSISNLKVVYLGAVSTTPVTLTDFNGNATNTGIALNWQTANEQNNAHFILNRSINGKDFSYLTRVEGNGTSNNVKHYSYTDKNPFTGTNYYQLEQIDKDGTKTVIDKIVPVKYLVSEEVFNISKISSNQLKAFVFSEKGEDAELSITDISGKVIYKATRTLKQGSNHIDLFISAKPGVYVATLKGTTGTKSVKFIL</sequence>
<dbReference type="eggNOG" id="COG2374">
    <property type="taxonomic scope" value="Bacteria"/>
</dbReference>
<dbReference type="STRING" id="762903.Pedsa_0697"/>
<dbReference type="RefSeq" id="WP_013631774.1">
    <property type="nucleotide sequence ID" value="NC_015177.1"/>
</dbReference>
<dbReference type="AlphaFoldDB" id="F0S8I9"/>
<keyword evidence="3" id="KW-1185">Reference proteome</keyword>
<reference evidence="2 3" key="1">
    <citation type="journal article" date="2011" name="Stand. Genomic Sci.">
        <title>Complete genome sequence of the gliding, heparinolytic Pedobacter saltans type strain (113).</title>
        <authorList>
            <person name="Liolios K."/>
            <person name="Sikorski J."/>
            <person name="Lu M."/>
            <person name="Nolan M."/>
            <person name="Lapidus A."/>
            <person name="Lucas S."/>
            <person name="Hammon N."/>
            <person name="Deshpande S."/>
            <person name="Cheng J.F."/>
            <person name="Tapia R."/>
            <person name="Han C."/>
            <person name="Goodwin L."/>
            <person name="Pitluck S."/>
            <person name="Huntemann M."/>
            <person name="Ivanova N."/>
            <person name="Pagani I."/>
            <person name="Mavromatis K."/>
            <person name="Ovchinikova G."/>
            <person name="Pati A."/>
            <person name="Chen A."/>
            <person name="Palaniappan K."/>
            <person name="Land M."/>
            <person name="Hauser L."/>
            <person name="Brambilla E.M."/>
            <person name="Kotsyurbenko O."/>
            <person name="Rohde M."/>
            <person name="Tindall B.J."/>
            <person name="Abt B."/>
            <person name="Goker M."/>
            <person name="Detter J.C."/>
            <person name="Woyke T."/>
            <person name="Bristow J."/>
            <person name="Eisen J.A."/>
            <person name="Markowitz V."/>
            <person name="Hugenholtz P."/>
            <person name="Klenk H.P."/>
            <person name="Kyrpides N.C."/>
        </authorList>
    </citation>
    <scope>NUCLEOTIDE SEQUENCE [LARGE SCALE GENOMIC DNA]</scope>
    <source>
        <strain evidence="3">ATCC 51119 / DSM 12145 / JCM 21818 / LMG 10337 / NBRC 100064 / NCIMB 13643</strain>
    </source>
</reference>
<dbReference type="HOGENOM" id="CLU_581211_0_0_10"/>
<dbReference type="Proteomes" id="UP000000310">
    <property type="component" value="Chromosome"/>
</dbReference>
<dbReference type="EMBL" id="CP002545">
    <property type="protein sequence ID" value="ADY51273.1"/>
    <property type="molecule type" value="Genomic_DNA"/>
</dbReference>
<evidence type="ECO:0000256" key="1">
    <source>
        <dbReference type="SAM" id="SignalP"/>
    </source>
</evidence>